<evidence type="ECO:0000313" key="2">
    <source>
        <dbReference type="Ensembl" id="ENSNMLP00000039726.1"/>
    </source>
</evidence>
<proteinExistence type="predicted"/>
<keyword evidence="3" id="KW-1185">Reference proteome</keyword>
<feature type="region of interest" description="Disordered" evidence="1">
    <location>
        <begin position="356"/>
        <end position="399"/>
    </location>
</feature>
<sequence length="533" mass="58658">MRSTVHSVHALSPESTVTSLLSSSGHLTSNLQPPTLSQSFSYKDKEYISASAALDAYITDFERSRRGNTLSGVELVLPSAARGSALGTLRNRDVLRERLTERELDILSLPVSSLRHRGNRDRVSMTTDELISLPHDGSMPITHTTAFLHGLSSKSGVSHSRSPVKTTCCQSHAPRAGHPIRTLRCSRCGGGLETTTRSQGAGPASAPRTDWPSGRDQATMHLPHWLSSNKAAVDCSDVHSLPDLPYPPWIRHCHADQSERGYGRGSQSERSYNDQGQSQGGEIEDFPASAPSWVLELEDDQQQLDSELSLKNLRLQFAEHISHLASGRTDSAHSLYREQRIQSLIHKADQVLDSLQNSASGSPLPPASVDRTDELHLRDLDPGPSRAEQRSSAAEPQPGPLEAFKQMLFRLEAVETELHHRHHAQQGAPQDRGQQGAPQDSEQQGQRLDRLRPKETEVTDDQNPEADGGGPSLQRALLHLHRLKLLVDKTQTCERAEEDERDEGRYSSSSTEQQQQGQGGAVQDTERLQEGNT</sequence>
<dbReference type="Proteomes" id="UP000694523">
    <property type="component" value="Unplaced"/>
</dbReference>
<feature type="region of interest" description="Disordered" evidence="1">
    <location>
        <begin position="154"/>
        <end position="175"/>
    </location>
</feature>
<name>A0A8C6UV35_9GOBI</name>
<accession>A0A8C6UV35</accession>
<dbReference type="AlphaFoldDB" id="A0A8C6UV35"/>
<reference evidence="2" key="2">
    <citation type="submission" date="2025-09" db="UniProtKB">
        <authorList>
            <consortium name="Ensembl"/>
        </authorList>
    </citation>
    <scope>IDENTIFICATION</scope>
</reference>
<evidence type="ECO:0008006" key="4">
    <source>
        <dbReference type="Google" id="ProtNLM"/>
    </source>
</evidence>
<dbReference type="PANTHER" id="PTHR35079:SF1">
    <property type="entry name" value="LUNG ADENOMA SUSCEPTIBILITY PROTEIN 2"/>
    <property type="match status" value="1"/>
</dbReference>
<dbReference type="PANTHER" id="PTHR35079">
    <property type="entry name" value="LUNG ADENOMA SUSCEPTIBILITY PROTEIN 2"/>
    <property type="match status" value="1"/>
</dbReference>
<feature type="compositionally biased region" description="Basic and acidic residues" evidence="1">
    <location>
        <begin position="486"/>
        <end position="495"/>
    </location>
</feature>
<feature type="region of interest" description="Disordered" evidence="1">
    <location>
        <begin position="258"/>
        <end position="286"/>
    </location>
</feature>
<feature type="region of interest" description="Disordered" evidence="1">
    <location>
        <begin position="418"/>
        <end position="472"/>
    </location>
</feature>
<evidence type="ECO:0000256" key="1">
    <source>
        <dbReference type="SAM" id="MobiDB-lite"/>
    </source>
</evidence>
<evidence type="ECO:0000313" key="3">
    <source>
        <dbReference type="Proteomes" id="UP000694523"/>
    </source>
</evidence>
<dbReference type="InterPro" id="IPR052679">
    <property type="entry name" value="Cell_Prolif_Regulator"/>
</dbReference>
<feature type="compositionally biased region" description="Basic and acidic residues" evidence="1">
    <location>
        <begin position="447"/>
        <end position="457"/>
    </location>
</feature>
<feature type="compositionally biased region" description="Polar residues" evidence="1">
    <location>
        <begin position="265"/>
        <end position="277"/>
    </location>
</feature>
<feature type="compositionally biased region" description="Basic and acidic residues" evidence="1">
    <location>
        <begin position="370"/>
        <end position="381"/>
    </location>
</feature>
<feature type="compositionally biased region" description="Basic and acidic residues" evidence="1">
    <location>
        <begin position="524"/>
        <end position="533"/>
    </location>
</feature>
<organism evidence="2 3">
    <name type="scientific">Neogobius melanostomus</name>
    <name type="common">round goby</name>
    <dbReference type="NCBI Taxonomy" id="47308"/>
    <lineage>
        <taxon>Eukaryota</taxon>
        <taxon>Metazoa</taxon>
        <taxon>Chordata</taxon>
        <taxon>Craniata</taxon>
        <taxon>Vertebrata</taxon>
        <taxon>Euteleostomi</taxon>
        <taxon>Actinopterygii</taxon>
        <taxon>Neopterygii</taxon>
        <taxon>Teleostei</taxon>
        <taxon>Neoteleostei</taxon>
        <taxon>Acanthomorphata</taxon>
        <taxon>Gobiaria</taxon>
        <taxon>Gobiiformes</taxon>
        <taxon>Gobioidei</taxon>
        <taxon>Gobiidae</taxon>
        <taxon>Benthophilinae</taxon>
        <taxon>Neogobiini</taxon>
        <taxon>Neogobius</taxon>
    </lineage>
</organism>
<feature type="compositionally biased region" description="Polar residues" evidence="1">
    <location>
        <begin position="154"/>
        <end position="170"/>
    </location>
</feature>
<protein>
    <recommendedName>
        <fullName evidence="4">Lung adenoma susceptibility protein 2</fullName>
    </recommendedName>
</protein>
<feature type="compositionally biased region" description="Polar residues" evidence="1">
    <location>
        <begin position="432"/>
        <end position="446"/>
    </location>
</feature>
<dbReference type="Ensembl" id="ENSNMLT00000044209.1">
    <property type="protein sequence ID" value="ENSNMLP00000039726.1"/>
    <property type="gene ID" value="ENSNMLG00000024476.1"/>
</dbReference>
<feature type="region of interest" description="Disordered" evidence="1">
    <location>
        <begin position="486"/>
        <end position="533"/>
    </location>
</feature>
<reference evidence="2" key="1">
    <citation type="submission" date="2025-08" db="UniProtKB">
        <authorList>
            <consortium name="Ensembl"/>
        </authorList>
    </citation>
    <scope>IDENTIFICATION</scope>
</reference>
<feature type="region of interest" description="Disordered" evidence="1">
    <location>
        <begin position="193"/>
        <end position="218"/>
    </location>
</feature>